<sequence length="171" mass="20361">MGNEMRQKQKRKTIYAFIDSQNLNLGVLSQGWVLNFYKFYRYLSDQYHIKRAYLFIGYIHSNKKLYAYLKDCGYILIFKPTLDYNKYKKKKIKGNVDAELVLHAMINFNKFDKAIIVSGDGDFYCLVDYLHKKNKLLKIIIPNQKSYSILLKEFLNNAVFVTSLKEKLKRR</sequence>
<dbReference type="Proteomes" id="UP000034852">
    <property type="component" value="Unassembled WGS sequence"/>
</dbReference>
<dbReference type="Gene3D" id="3.40.50.1010">
    <property type="entry name" value="5'-nuclease"/>
    <property type="match status" value="1"/>
</dbReference>
<dbReference type="InterPro" id="IPR021139">
    <property type="entry name" value="NYN"/>
</dbReference>
<dbReference type="PANTHER" id="PTHR35458:SF2">
    <property type="entry name" value="SLR0755 PROTEIN"/>
    <property type="match status" value="1"/>
</dbReference>
<evidence type="ECO:0000313" key="3">
    <source>
        <dbReference type="Proteomes" id="UP000034852"/>
    </source>
</evidence>
<evidence type="ECO:0000313" key="2">
    <source>
        <dbReference type="EMBL" id="KKQ36315.1"/>
    </source>
</evidence>
<dbReference type="GO" id="GO:0004540">
    <property type="term" value="F:RNA nuclease activity"/>
    <property type="evidence" value="ECO:0007669"/>
    <property type="project" value="InterPro"/>
</dbReference>
<protein>
    <recommendedName>
        <fullName evidence="1">NYN domain-containing protein</fullName>
    </recommendedName>
</protein>
<feature type="domain" description="NYN" evidence="1">
    <location>
        <begin position="16"/>
        <end position="142"/>
    </location>
</feature>
<comment type="caution">
    <text evidence="2">The sequence shown here is derived from an EMBL/GenBank/DDBJ whole genome shotgun (WGS) entry which is preliminary data.</text>
</comment>
<dbReference type="Pfam" id="PF01936">
    <property type="entry name" value="NYN"/>
    <property type="match status" value="1"/>
</dbReference>
<dbReference type="PANTHER" id="PTHR35458">
    <property type="entry name" value="SLR0755 PROTEIN"/>
    <property type="match status" value="1"/>
</dbReference>
<proteinExistence type="predicted"/>
<organism evidence="2 3">
    <name type="scientific">candidate division WS6 bacterium GW2011_GWA2_37_6</name>
    <dbReference type="NCBI Taxonomy" id="1619087"/>
    <lineage>
        <taxon>Bacteria</taxon>
        <taxon>Candidatus Dojkabacteria</taxon>
    </lineage>
</organism>
<dbReference type="AlphaFoldDB" id="A0A0G0HCP9"/>
<evidence type="ECO:0000259" key="1">
    <source>
        <dbReference type="Pfam" id="PF01936"/>
    </source>
</evidence>
<name>A0A0G0HCP9_9BACT</name>
<dbReference type="InterPro" id="IPR047140">
    <property type="entry name" value="LabA"/>
</dbReference>
<dbReference type="EMBL" id="LBTH01000002">
    <property type="protein sequence ID" value="KKQ36315.1"/>
    <property type="molecule type" value="Genomic_DNA"/>
</dbReference>
<reference evidence="2 3" key="1">
    <citation type="journal article" date="2015" name="Nature">
        <title>rRNA introns, odd ribosomes, and small enigmatic genomes across a large radiation of phyla.</title>
        <authorList>
            <person name="Brown C.T."/>
            <person name="Hug L.A."/>
            <person name="Thomas B.C."/>
            <person name="Sharon I."/>
            <person name="Castelle C.J."/>
            <person name="Singh A."/>
            <person name="Wilkins M.J."/>
            <person name="Williams K.H."/>
            <person name="Banfield J.F."/>
        </authorList>
    </citation>
    <scope>NUCLEOTIDE SEQUENCE [LARGE SCALE GENOMIC DNA]</scope>
</reference>
<accession>A0A0G0HCP9</accession>
<gene>
    <name evidence="2" type="ORF">US52_C0002G0008</name>
</gene>